<feature type="transmembrane region" description="Helical" evidence="11">
    <location>
        <begin position="48"/>
        <end position="65"/>
    </location>
</feature>
<keyword evidence="4 11" id="KW-1003">Cell membrane</keyword>
<keyword evidence="8 11" id="KW-0812">Transmembrane</keyword>
<comment type="catalytic activity">
    <reaction evidence="11">
        <text>all-trans-octaprenyl diphosphate + 4-hydroxybenzoate = 4-hydroxy-3-(all-trans-octaprenyl)benzoate + diphosphate</text>
        <dbReference type="Rhea" id="RHEA:27782"/>
        <dbReference type="ChEBI" id="CHEBI:1617"/>
        <dbReference type="ChEBI" id="CHEBI:17879"/>
        <dbReference type="ChEBI" id="CHEBI:33019"/>
        <dbReference type="ChEBI" id="CHEBI:57711"/>
        <dbReference type="EC" id="2.5.1.39"/>
    </reaction>
</comment>
<sequence>MTGPVSPGPASGPLSGLVPEDATSDWVGRWAPVFLRPYLRLARADRPIGSWLLLIPCWWSTALALRMGMSEDPALPGYALALLALFALGSVAMRGAGCTWNDILDRDIDGKVERTRGRPLPSGQVGLAGAFLFLGLQALVGLAVLLCLPPFAIGVALSSLGVVAIYPLMKRIIWIPQLVLGLAFSWGALMGFAALLERLPMSAFLLYAGSILWVVGYDTIYAHQDREDDALVGVKSSARLFESNTHPWLAGFYAGAVGLFALALWAAGAGLFAWGGLALFALQLGWQVRRLDIDDRALCLRLFRSNRDAGLLLFAGMMLDLVPL</sequence>
<evidence type="ECO:0000256" key="1">
    <source>
        <dbReference type="ARBA" id="ARBA00001946"/>
    </source>
</evidence>
<feature type="transmembrane region" description="Helical" evidence="11">
    <location>
        <begin position="151"/>
        <end position="169"/>
    </location>
</feature>
<dbReference type="PROSITE" id="PS00943">
    <property type="entry name" value="UBIA"/>
    <property type="match status" value="1"/>
</dbReference>
<organism evidence="13 14">
    <name type="scientific">Ancylobacter amanitiformis</name>
    <dbReference type="NCBI Taxonomy" id="217069"/>
    <lineage>
        <taxon>Bacteria</taxon>
        <taxon>Pseudomonadati</taxon>
        <taxon>Pseudomonadota</taxon>
        <taxon>Alphaproteobacteria</taxon>
        <taxon>Hyphomicrobiales</taxon>
        <taxon>Xanthobacteraceae</taxon>
        <taxon>Ancylobacter</taxon>
    </lineage>
</organism>
<keyword evidence="6 11" id="KW-0808">Transferase</keyword>
<feature type="transmembrane region" description="Helical" evidence="11">
    <location>
        <begin position="175"/>
        <end position="196"/>
    </location>
</feature>
<evidence type="ECO:0000256" key="5">
    <source>
        <dbReference type="ARBA" id="ARBA00022519"/>
    </source>
</evidence>
<evidence type="ECO:0000313" key="14">
    <source>
        <dbReference type="Proteomes" id="UP001235094"/>
    </source>
</evidence>
<evidence type="ECO:0000256" key="9">
    <source>
        <dbReference type="ARBA" id="ARBA00022989"/>
    </source>
</evidence>
<dbReference type="Gene3D" id="1.10.357.140">
    <property type="entry name" value="UbiA prenyltransferase"/>
    <property type="match status" value="1"/>
</dbReference>
<dbReference type="InterPro" id="IPR039653">
    <property type="entry name" value="Prenyltransferase"/>
</dbReference>
<comment type="cofactor">
    <cofactor evidence="1 11">
        <name>Mg(2+)</name>
        <dbReference type="ChEBI" id="CHEBI:18420"/>
    </cofactor>
</comment>
<dbReference type="EMBL" id="JAUSVR010000015">
    <property type="protein sequence ID" value="MDQ0512688.1"/>
    <property type="molecule type" value="Genomic_DNA"/>
</dbReference>
<protein>
    <recommendedName>
        <fullName evidence="11 12">4-hydroxybenzoate octaprenyltransferase</fullName>
        <ecNumber evidence="11 12">2.5.1.39</ecNumber>
    </recommendedName>
    <alternativeName>
        <fullName evidence="11">4-HB polyprenyltransferase</fullName>
    </alternativeName>
</protein>
<evidence type="ECO:0000313" key="13">
    <source>
        <dbReference type="EMBL" id="MDQ0512688.1"/>
    </source>
</evidence>
<evidence type="ECO:0000256" key="7">
    <source>
        <dbReference type="ARBA" id="ARBA00022688"/>
    </source>
</evidence>
<dbReference type="InterPro" id="IPR030470">
    <property type="entry name" value="UbiA_prenylTrfase_CS"/>
</dbReference>
<accession>A0ABU0LVJ0</accession>
<feature type="transmembrane region" description="Helical" evidence="11">
    <location>
        <begin position="125"/>
        <end position="146"/>
    </location>
</feature>
<evidence type="ECO:0000256" key="8">
    <source>
        <dbReference type="ARBA" id="ARBA00022692"/>
    </source>
</evidence>
<evidence type="ECO:0000256" key="12">
    <source>
        <dbReference type="NCBIfam" id="TIGR01474"/>
    </source>
</evidence>
<feature type="transmembrane region" description="Helical" evidence="11">
    <location>
        <begin position="77"/>
        <end position="96"/>
    </location>
</feature>
<keyword evidence="5 11" id="KW-0997">Cell inner membrane</keyword>
<reference evidence="13 14" key="1">
    <citation type="submission" date="2023-07" db="EMBL/GenBank/DDBJ databases">
        <title>Genomic Encyclopedia of Type Strains, Phase IV (KMG-IV): sequencing the most valuable type-strain genomes for metagenomic binning, comparative biology and taxonomic classification.</title>
        <authorList>
            <person name="Goeker M."/>
        </authorList>
    </citation>
    <scope>NUCLEOTIDE SEQUENCE [LARGE SCALE GENOMIC DNA]</scope>
    <source>
        <strain evidence="13 14">DSM 15561</strain>
    </source>
</reference>
<dbReference type="PANTHER" id="PTHR11048:SF28">
    <property type="entry name" value="4-HYDROXYBENZOATE POLYPRENYLTRANSFERASE, MITOCHONDRIAL"/>
    <property type="match status" value="1"/>
</dbReference>
<dbReference type="InterPro" id="IPR000537">
    <property type="entry name" value="UbiA_prenyltransferase"/>
</dbReference>
<comment type="pathway">
    <text evidence="11">Cofactor biosynthesis; ubiquinone biosynthesis.</text>
</comment>
<evidence type="ECO:0000256" key="11">
    <source>
        <dbReference type="HAMAP-Rule" id="MF_01635"/>
    </source>
</evidence>
<keyword evidence="7 11" id="KW-0831">Ubiquinone biosynthesis</keyword>
<dbReference type="Proteomes" id="UP001235094">
    <property type="component" value="Unassembled WGS sequence"/>
</dbReference>
<dbReference type="Gene3D" id="1.20.120.1780">
    <property type="entry name" value="UbiA prenyltransferase"/>
    <property type="match status" value="1"/>
</dbReference>
<comment type="caution">
    <text evidence="13">The sequence shown here is derived from an EMBL/GenBank/DDBJ whole genome shotgun (WGS) entry which is preliminary data.</text>
</comment>
<keyword evidence="9 11" id="KW-1133">Transmembrane helix</keyword>
<comment type="subcellular location">
    <subcellularLocation>
        <location evidence="11">Cell inner membrane</location>
        <topology evidence="11">Multi-pass membrane protein</topology>
    </subcellularLocation>
    <subcellularLocation>
        <location evidence="2">Membrane</location>
        <topology evidence="2">Multi-pass membrane protein</topology>
    </subcellularLocation>
</comment>
<dbReference type="RefSeq" id="WP_306891364.1">
    <property type="nucleotide sequence ID" value="NZ_JAUSVR010000015.1"/>
</dbReference>
<dbReference type="GO" id="GO:0008412">
    <property type="term" value="F:4-hydroxybenzoate polyprenyltransferase activity"/>
    <property type="evidence" value="ECO:0007669"/>
    <property type="project" value="UniProtKB-EC"/>
</dbReference>
<feature type="transmembrane region" description="Helical" evidence="11">
    <location>
        <begin position="252"/>
        <end position="282"/>
    </location>
</feature>
<dbReference type="Pfam" id="PF01040">
    <property type="entry name" value="UbiA"/>
    <property type="match status" value="1"/>
</dbReference>
<keyword evidence="14" id="KW-1185">Reference proteome</keyword>
<evidence type="ECO:0000256" key="2">
    <source>
        <dbReference type="ARBA" id="ARBA00004141"/>
    </source>
</evidence>
<comment type="function">
    <text evidence="11">Catalyzes the prenylation of para-hydroxybenzoate (PHB) with an all-trans polyprenyl group. Mediates the second step in the final reaction sequence of ubiquinone-8 (UQ-8) biosynthesis, which is the condensation of the polyisoprenoid side chain with PHB, generating the first membrane-bound Q intermediate 3-octaprenyl-4-hydroxybenzoate.</text>
</comment>
<evidence type="ECO:0000256" key="6">
    <source>
        <dbReference type="ARBA" id="ARBA00022679"/>
    </source>
</evidence>
<evidence type="ECO:0000256" key="3">
    <source>
        <dbReference type="ARBA" id="ARBA00005985"/>
    </source>
</evidence>
<dbReference type="CDD" id="cd13959">
    <property type="entry name" value="PT_UbiA_COQ2"/>
    <property type="match status" value="1"/>
</dbReference>
<dbReference type="InterPro" id="IPR044878">
    <property type="entry name" value="UbiA_sf"/>
</dbReference>
<keyword evidence="11" id="KW-0460">Magnesium</keyword>
<evidence type="ECO:0000256" key="4">
    <source>
        <dbReference type="ARBA" id="ARBA00022475"/>
    </source>
</evidence>
<comment type="similarity">
    <text evidence="3 11">Belongs to the UbiA prenyltransferase family.</text>
</comment>
<dbReference type="PANTHER" id="PTHR11048">
    <property type="entry name" value="PRENYLTRANSFERASES"/>
    <property type="match status" value="1"/>
</dbReference>
<gene>
    <name evidence="11" type="primary">ubiA</name>
    <name evidence="13" type="ORF">QOZ99_003600</name>
</gene>
<dbReference type="NCBIfam" id="TIGR01474">
    <property type="entry name" value="ubiA_proteo"/>
    <property type="match status" value="1"/>
</dbReference>
<keyword evidence="10 11" id="KW-0472">Membrane</keyword>
<evidence type="ECO:0000256" key="10">
    <source>
        <dbReference type="ARBA" id="ARBA00023136"/>
    </source>
</evidence>
<dbReference type="InterPro" id="IPR006370">
    <property type="entry name" value="HB_polyprenyltransferase-like"/>
</dbReference>
<dbReference type="EC" id="2.5.1.39" evidence="11 12"/>
<name>A0ABU0LVJ0_9HYPH</name>
<proteinExistence type="inferred from homology"/>
<feature type="transmembrane region" description="Helical" evidence="11">
    <location>
        <begin position="203"/>
        <end position="222"/>
    </location>
</feature>
<dbReference type="HAMAP" id="MF_01635">
    <property type="entry name" value="UbiA"/>
    <property type="match status" value="1"/>
</dbReference>